<evidence type="ECO:0008006" key="3">
    <source>
        <dbReference type="Google" id="ProtNLM"/>
    </source>
</evidence>
<dbReference type="PANTHER" id="PTHR28020">
    <property type="entry name" value="YAP1-BINDING PROTEIN 1-RELATED"/>
    <property type="match status" value="1"/>
</dbReference>
<dbReference type="OMA" id="MQLQPED"/>
<protein>
    <recommendedName>
        <fullName evidence="3">DUF1760-domain-containing protein</fullName>
    </recommendedName>
</protein>
<dbReference type="Proteomes" id="UP000177798">
    <property type="component" value="Chromosome 7"/>
</dbReference>
<dbReference type="PANTHER" id="PTHR28020:SF1">
    <property type="entry name" value="YAP1-BINDING PROTEIN 1-RELATED"/>
    <property type="match status" value="1"/>
</dbReference>
<dbReference type="InterPro" id="IPR040347">
    <property type="entry name" value="YBP1/2"/>
</dbReference>
<sequence length="622" mass="69234">MEPRIDPVVDIKANAPPVGDHLAYLNFITKVLIDDQPAVDLRLELLSSLNDVLQDKERANLIGWDIMPTLLRVPGSESCLITIARLANPREIIIGVVEAMSELDLEDVEDNWDEEPIENEEGTAVKESNEIDRFCLLLSLLAIIHPRIKTKHPSRFLANSIDTITNAFHPSHKAVLAVGKFIQTLSGKKRPTLPGRKSSLSITNFMRHEVDSSLPTAPDPESEEEESYESAIQQKLLQGFAVHILGLYINEHPIEWAGRLQELFEPERVVAGRTSLCVAFRVDPGLQIRDEVTGQIVALCRDLGLADYNLLFDTIYATPPIARVRSEHEDPRDNLPDSPEEIPLSPNGSLFLLTSLVFSSLMFKTKSPEPVMSIFPDHAKLVARFFDSADGSSIAIVDAVVAIGLWLEHSNKFVSGEFKDNDYMAHLRALSLWSATNPSPGLRYCTHKLTSAILHAHPVDAIRLVFISKTLQGSPDEISAIALKVSAITWLKEELITAHERKSQNLFSTSSVLLETKSQIFPNLSILVDDSDEELTNDLMASFAVHMAALNFLFFITAEQYANIIPPGMMTQVESEYIVPLKTAQERVLKFSGSSEDTEAPHMELELLGEQISMCLSRLHEK</sequence>
<dbReference type="VEuPathDB" id="FungiDB:sscle_07g061070"/>
<dbReference type="Pfam" id="PF08568">
    <property type="entry name" value="Kinetochor_Ybp2"/>
    <property type="match status" value="1"/>
</dbReference>
<dbReference type="OrthoDB" id="5396786at2759"/>
<evidence type="ECO:0000313" key="2">
    <source>
        <dbReference type="Proteomes" id="UP000177798"/>
    </source>
</evidence>
<proteinExistence type="predicted"/>
<gene>
    <name evidence="1" type="ORF">sscle_07g061070</name>
</gene>
<accession>A0A1D9Q8S5</accession>
<dbReference type="GO" id="GO:0034599">
    <property type="term" value="P:cellular response to oxidative stress"/>
    <property type="evidence" value="ECO:0007669"/>
    <property type="project" value="InterPro"/>
</dbReference>
<dbReference type="InterPro" id="IPR013877">
    <property type="entry name" value="YAP-bd/ALF4/Glomulin"/>
</dbReference>
<reference evidence="2" key="1">
    <citation type="journal article" date="2017" name="Genome Biol. Evol.">
        <title>The complete genome sequence of the phytopathogenic fungus Sclerotinia sclerotiorum reveals insights into the genome architecture of broad host range pathogens.</title>
        <authorList>
            <person name="Derbyshire M."/>
            <person name="Denton-Giles M."/>
            <person name="Hegedus D."/>
            <person name="Seifbarghy S."/>
            <person name="Rollins J."/>
            <person name="van Kan J."/>
            <person name="Seidl M.F."/>
            <person name="Faino L."/>
            <person name="Mbengue M."/>
            <person name="Navaud O."/>
            <person name="Raffaele S."/>
            <person name="Hammond-Kosack K."/>
            <person name="Heard S."/>
            <person name="Oliver R."/>
        </authorList>
    </citation>
    <scope>NUCLEOTIDE SEQUENCE [LARGE SCALE GENOMIC DNA]</scope>
    <source>
        <strain evidence="2">ATCC 18683 / 1980 / Ss-1</strain>
    </source>
</reference>
<dbReference type="KEGG" id="ssl:SS1G_11584"/>
<organism evidence="1 2">
    <name type="scientific">Sclerotinia sclerotiorum (strain ATCC 18683 / 1980 / Ss-1)</name>
    <name type="common">White mold</name>
    <name type="synonym">Whetzelinia sclerotiorum</name>
    <dbReference type="NCBI Taxonomy" id="665079"/>
    <lineage>
        <taxon>Eukaryota</taxon>
        <taxon>Fungi</taxon>
        <taxon>Dikarya</taxon>
        <taxon>Ascomycota</taxon>
        <taxon>Pezizomycotina</taxon>
        <taxon>Leotiomycetes</taxon>
        <taxon>Helotiales</taxon>
        <taxon>Sclerotiniaceae</taxon>
        <taxon>Sclerotinia</taxon>
    </lineage>
</organism>
<dbReference type="RefSeq" id="XP_001587591.1">
    <property type="nucleotide sequence ID" value="XM_001587541.1"/>
</dbReference>
<dbReference type="AlphaFoldDB" id="A0A1D9Q8S5"/>
<dbReference type="EMBL" id="CP017820">
    <property type="protein sequence ID" value="APA11337.1"/>
    <property type="molecule type" value="Genomic_DNA"/>
</dbReference>
<name>A0A1D9Q8S5_SCLS1</name>
<evidence type="ECO:0000313" key="1">
    <source>
        <dbReference type="EMBL" id="APA11337.1"/>
    </source>
</evidence>